<dbReference type="AlphaFoldDB" id="F0VZ38"/>
<name>F0VZ38_9STRA</name>
<protein>
    <submittedName>
        <fullName evidence="3">Uncharacterized protein AlNc14C1G179</fullName>
    </submittedName>
</protein>
<keyword evidence="1" id="KW-0238">DNA-binding</keyword>
<feature type="domain" description="HTH CENPB-type" evidence="2">
    <location>
        <begin position="75"/>
        <end position="146"/>
    </location>
</feature>
<dbReference type="InterPro" id="IPR006600">
    <property type="entry name" value="HTH_CenpB_DNA-bd_dom"/>
</dbReference>
<proteinExistence type="predicted"/>
<dbReference type="SUPFAM" id="SSF46689">
    <property type="entry name" value="Homeodomain-like"/>
    <property type="match status" value="1"/>
</dbReference>
<dbReference type="SMART" id="SM00674">
    <property type="entry name" value="CENPB"/>
    <property type="match status" value="1"/>
</dbReference>
<dbReference type="PANTHER" id="PTHR19303">
    <property type="entry name" value="TRANSPOSON"/>
    <property type="match status" value="1"/>
</dbReference>
<evidence type="ECO:0000313" key="3">
    <source>
        <dbReference type="EMBL" id="CCA14053.1"/>
    </source>
</evidence>
<evidence type="ECO:0000259" key="2">
    <source>
        <dbReference type="PROSITE" id="PS51253"/>
    </source>
</evidence>
<reference evidence="3" key="1">
    <citation type="journal article" date="2011" name="PLoS Biol.">
        <title>Gene gain and loss during evolution of obligate parasitism in the white rust pathogen of Arabidopsis thaliana.</title>
        <authorList>
            <person name="Kemen E."/>
            <person name="Gardiner A."/>
            <person name="Schultz-Larsen T."/>
            <person name="Kemen A.C."/>
            <person name="Balmuth A.L."/>
            <person name="Robert-Seilaniantz A."/>
            <person name="Bailey K."/>
            <person name="Holub E."/>
            <person name="Studholme D.J."/>
            <person name="Maclean D."/>
            <person name="Jones J.D."/>
        </authorList>
    </citation>
    <scope>NUCLEOTIDE SEQUENCE</scope>
</reference>
<dbReference type="InterPro" id="IPR050863">
    <property type="entry name" value="CenT-Element_Derived"/>
</dbReference>
<gene>
    <name evidence="3" type="primary">AlNc14C1G179</name>
    <name evidence="3" type="ORF">ALNC14_001960</name>
</gene>
<dbReference type="Gene3D" id="1.10.10.60">
    <property type="entry name" value="Homeodomain-like"/>
    <property type="match status" value="1"/>
</dbReference>
<sequence length="239" mass="27174">MGAEHRPGRKRVKGHMRMPPKSMKVAVEATIRHFYPSLSPLRLNSKRTQIYKWRKDKEALKAVLSSGKGSLKKQRAKGFGTSLSKEAELDLVVWVNDLRSEGIPISRLMLKLKAFEIAAEYGQQGFAASWNWQKLFRQRHKLGLRADTGQGDFQQIAVDFAAKIDEIFHDKGITKIYHADQLQLSLSISKKTVNVKVEETVWVRCDGMEKERATVMLLGDEDGVKYAPFVIFKANKSKN</sequence>
<organism evidence="3">
    <name type="scientific">Albugo laibachii Nc14</name>
    <dbReference type="NCBI Taxonomy" id="890382"/>
    <lineage>
        <taxon>Eukaryota</taxon>
        <taxon>Sar</taxon>
        <taxon>Stramenopiles</taxon>
        <taxon>Oomycota</taxon>
        <taxon>Peronosporomycetes</taxon>
        <taxon>Albuginales</taxon>
        <taxon>Albuginaceae</taxon>
        <taxon>Albugo</taxon>
    </lineage>
</organism>
<dbReference type="EMBL" id="FR824046">
    <property type="protein sequence ID" value="CCA14053.1"/>
    <property type="molecule type" value="Genomic_DNA"/>
</dbReference>
<dbReference type="Pfam" id="PF03221">
    <property type="entry name" value="HTH_Tnp_Tc5"/>
    <property type="match status" value="1"/>
</dbReference>
<dbReference type="HOGENOM" id="CLU_031434_1_0_1"/>
<evidence type="ECO:0000256" key="1">
    <source>
        <dbReference type="ARBA" id="ARBA00023125"/>
    </source>
</evidence>
<dbReference type="GO" id="GO:0003677">
    <property type="term" value="F:DNA binding"/>
    <property type="evidence" value="ECO:0007669"/>
    <property type="project" value="UniProtKB-KW"/>
</dbReference>
<dbReference type="PROSITE" id="PS51253">
    <property type="entry name" value="HTH_CENPB"/>
    <property type="match status" value="1"/>
</dbReference>
<accession>F0VZ38</accession>
<dbReference type="GO" id="GO:0005634">
    <property type="term" value="C:nucleus"/>
    <property type="evidence" value="ECO:0007669"/>
    <property type="project" value="TreeGrafter"/>
</dbReference>
<reference evidence="3" key="2">
    <citation type="submission" date="2011-02" db="EMBL/GenBank/DDBJ databases">
        <authorList>
            <person name="MacLean D."/>
        </authorList>
    </citation>
    <scope>NUCLEOTIDE SEQUENCE</scope>
</reference>
<dbReference type="InterPro" id="IPR009057">
    <property type="entry name" value="Homeodomain-like_sf"/>
</dbReference>
<dbReference type="PANTHER" id="PTHR19303:SF57">
    <property type="entry name" value="HTH CENPB-TYPE DOMAIN-CONTAINING PROTEIN"/>
    <property type="match status" value="1"/>
</dbReference>